<dbReference type="Gene3D" id="1.10.10.10">
    <property type="entry name" value="Winged helix-like DNA-binding domain superfamily/Winged helix DNA-binding domain"/>
    <property type="match status" value="1"/>
</dbReference>
<feature type="domain" description="RNA polymerase sigma-70 region 4" evidence="9">
    <location>
        <begin position="161"/>
        <end position="206"/>
    </location>
</feature>
<dbReference type="SUPFAM" id="SSF88946">
    <property type="entry name" value="Sigma2 domain of RNA polymerase sigma factors"/>
    <property type="match status" value="1"/>
</dbReference>
<dbReference type="Pfam" id="PF04545">
    <property type="entry name" value="Sigma70_r4"/>
    <property type="match status" value="1"/>
</dbReference>
<dbReference type="NCBIfam" id="TIGR02937">
    <property type="entry name" value="sigma70-ECF"/>
    <property type="match status" value="1"/>
</dbReference>
<gene>
    <name evidence="10" type="ORF">EDD30_2946</name>
</gene>
<dbReference type="PROSITE" id="PS01063">
    <property type="entry name" value="SIGMA70_ECF"/>
    <property type="match status" value="1"/>
</dbReference>
<keyword evidence="3 6" id="KW-0731">Sigma factor</keyword>
<feature type="region of interest" description="Disordered" evidence="7">
    <location>
        <begin position="1"/>
        <end position="23"/>
    </location>
</feature>
<evidence type="ECO:0000313" key="11">
    <source>
        <dbReference type="Proteomes" id="UP000271683"/>
    </source>
</evidence>
<dbReference type="InterPro" id="IPR007630">
    <property type="entry name" value="RNA_pol_sigma70_r4"/>
</dbReference>
<dbReference type="GO" id="GO:0006352">
    <property type="term" value="P:DNA-templated transcription initiation"/>
    <property type="evidence" value="ECO:0007669"/>
    <property type="project" value="InterPro"/>
</dbReference>
<dbReference type="GO" id="GO:0016987">
    <property type="term" value="F:sigma factor activity"/>
    <property type="evidence" value="ECO:0007669"/>
    <property type="project" value="UniProtKB-KW"/>
</dbReference>
<protein>
    <recommendedName>
        <fullName evidence="6">RNA polymerase sigma factor</fullName>
    </recommendedName>
</protein>
<dbReference type="PANTHER" id="PTHR43133">
    <property type="entry name" value="RNA POLYMERASE ECF-TYPE SIGMA FACTO"/>
    <property type="match status" value="1"/>
</dbReference>
<evidence type="ECO:0000256" key="3">
    <source>
        <dbReference type="ARBA" id="ARBA00023082"/>
    </source>
</evidence>
<evidence type="ECO:0000256" key="6">
    <source>
        <dbReference type="RuleBase" id="RU000716"/>
    </source>
</evidence>
<dbReference type="CDD" id="cd06171">
    <property type="entry name" value="Sigma70_r4"/>
    <property type="match status" value="1"/>
</dbReference>
<dbReference type="InterPro" id="IPR036388">
    <property type="entry name" value="WH-like_DNA-bd_sf"/>
</dbReference>
<dbReference type="PANTHER" id="PTHR43133:SF51">
    <property type="entry name" value="RNA POLYMERASE SIGMA FACTOR"/>
    <property type="match status" value="1"/>
</dbReference>
<dbReference type="Proteomes" id="UP000271683">
    <property type="component" value="Unassembled WGS sequence"/>
</dbReference>
<keyword evidence="4 6" id="KW-0238">DNA-binding</keyword>
<dbReference type="EMBL" id="RJKL01000001">
    <property type="protein sequence ID" value="ROP30112.1"/>
    <property type="molecule type" value="Genomic_DNA"/>
</dbReference>
<dbReference type="InterPro" id="IPR007627">
    <property type="entry name" value="RNA_pol_sigma70_r2"/>
</dbReference>
<dbReference type="RefSeq" id="WP_342353731.1">
    <property type="nucleotide sequence ID" value="NZ_RJKL01000001.1"/>
</dbReference>
<proteinExistence type="inferred from homology"/>
<dbReference type="InterPro" id="IPR013324">
    <property type="entry name" value="RNA_pol_sigma_r3/r4-like"/>
</dbReference>
<accession>A0A3N1GII5</accession>
<sequence length="216" mass="23854">MDTAARTDVPPIGNPEASGGVGTAEVSRLDRVGEIDDAAAAVRAREGDLDAYELLVVRYTAPAHRFAVLLGAGEDADDVVQEAFVKAYRQISRYRGDSGFRPWLFSIVANETRNLHRSRKRRDGLTLRAAAYEETGVTGPDPAELTMADERRRQLVEQVRRLDFREREVLVCRYFLDLSEAETAQALDIPKGTVKSRTSRALAKLRDRLAVGVPGA</sequence>
<evidence type="ECO:0000259" key="8">
    <source>
        <dbReference type="Pfam" id="PF04542"/>
    </source>
</evidence>
<dbReference type="SUPFAM" id="SSF88659">
    <property type="entry name" value="Sigma3 and sigma4 domains of RNA polymerase sigma factors"/>
    <property type="match status" value="1"/>
</dbReference>
<dbReference type="AlphaFoldDB" id="A0A3N1GII5"/>
<evidence type="ECO:0000256" key="1">
    <source>
        <dbReference type="ARBA" id="ARBA00010641"/>
    </source>
</evidence>
<reference evidence="10 11" key="1">
    <citation type="submission" date="2018-11" db="EMBL/GenBank/DDBJ databases">
        <title>Sequencing the genomes of 1000 actinobacteria strains.</title>
        <authorList>
            <person name="Klenk H.-P."/>
        </authorList>
    </citation>
    <scope>NUCLEOTIDE SEQUENCE [LARGE SCALE GENOMIC DNA]</scope>
    <source>
        <strain evidence="10 11">DSM 43634</strain>
    </source>
</reference>
<dbReference type="GO" id="GO:0003677">
    <property type="term" value="F:DNA binding"/>
    <property type="evidence" value="ECO:0007669"/>
    <property type="project" value="UniProtKB-KW"/>
</dbReference>
<feature type="domain" description="RNA polymerase sigma-70 region 2" evidence="8">
    <location>
        <begin position="59"/>
        <end position="122"/>
    </location>
</feature>
<dbReference type="InterPro" id="IPR039425">
    <property type="entry name" value="RNA_pol_sigma-70-like"/>
</dbReference>
<dbReference type="Gene3D" id="1.10.1740.10">
    <property type="match status" value="1"/>
</dbReference>
<dbReference type="InterPro" id="IPR013325">
    <property type="entry name" value="RNA_pol_sigma_r2"/>
</dbReference>
<organism evidence="10 11">
    <name type="scientific">Couchioplanes caeruleus</name>
    <dbReference type="NCBI Taxonomy" id="56438"/>
    <lineage>
        <taxon>Bacteria</taxon>
        <taxon>Bacillati</taxon>
        <taxon>Actinomycetota</taxon>
        <taxon>Actinomycetes</taxon>
        <taxon>Micromonosporales</taxon>
        <taxon>Micromonosporaceae</taxon>
        <taxon>Couchioplanes</taxon>
    </lineage>
</organism>
<keyword evidence="2 6" id="KW-0805">Transcription regulation</keyword>
<dbReference type="Pfam" id="PF04542">
    <property type="entry name" value="Sigma70_r2"/>
    <property type="match status" value="1"/>
</dbReference>
<comment type="similarity">
    <text evidence="1 6">Belongs to the sigma-70 factor family. ECF subfamily.</text>
</comment>
<evidence type="ECO:0000259" key="9">
    <source>
        <dbReference type="Pfam" id="PF04545"/>
    </source>
</evidence>
<dbReference type="InterPro" id="IPR014284">
    <property type="entry name" value="RNA_pol_sigma-70_dom"/>
</dbReference>
<keyword evidence="5 6" id="KW-0804">Transcription</keyword>
<evidence type="ECO:0000256" key="7">
    <source>
        <dbReference type="SAM" id="MobiDB-lite"/>
    </source>
</evidence>
<name>A0A3N1GII5_9ACTN</name>
<dbReference type="InterPro" id="IPR000838">
    <property type="entry name" value="RNA_pol_sigma70_ECF_CS"/>
</dbReference>
<evidence type="ECO:0000313" key="10">
    <source>
        <dbReference type="EMBL" id="ROP30112.1"/>
    </source>
</evidence>
<evidence type="ECO:0000256" key="4">
    <source>
        <dbReference type="ARBA" id="ARBA00023125"/>
    </source>
</evidence>
<evidence type="ECO:0000256" key="2">
    <source>
        <dbReference type="ARBA" id="ARBA00023015"/>
    </source>
</evidence>
<comment type="caution">
    <text evidence="10">The sequence shown here is derived from an EMBL/GenBank/DDBJ whole genome shotgun (WGS) entry which is preliminary data.</text>
</comment>
<evidence type="ECO:0000256" key="5">
    <source>
        <dbReference type="ARBA" id="ARBA00023163"/>
    </source>
</evidence>